<accession>A0AAV1ZET6</accession>
<dbReference type="AlphaFoldDB" id="A0AAV1ZET6"/>
<comment type="caution">
    <text evidence="1">The sequence shown here is derived from an EMBL/GenBank/DDBJ whole genome shotgun (WGS) entry which is preliminary data.</text>
</comment>
<proteinExistence type="predicted"/>
<reference evidence="1 2" key="1">
    <citation type="submission" date="2024-04" db="EMBL/GenBank/DDBJ databases">
        <authorList>
            <person name="Rising A."/>
            <person name="Reimegard J."/>
            <person name="Sonavane S."/>
            <person name="Akerstrom W."/>
            <person name="Nylinder S."/>
            <person name="Hedman E."/>
            <person name="Kallberg Y."/>
        </authorList>
    </citation>
    <scope>NUCLEOTIDE SEQUENCE [LARGE SCALE GENOMIC DNA]</scope>
</reference>
<sequence>MLSGLLDKNIPHGLLCRILEQKHDADCASKISISEKWENRP</sequence>
<name>A0AAV1ZET6_9ARAC</name>
<dbReference type="EMBL" id="CAXIEN010000047">
    <property type="protein sequence ID" value="CAL1270252.1"/>
    <property type="molecule type" value="Genomic_DNA"/>
</dbReference>
<organism evidence="1 2">
    <name type="scientific">Larinioides sclopetarius</name>
    <dbReference type="NCBI Taxonomy" id="280406"/>
    <lineage>
        <taxon>Eukaryota</taxon>
        <taxon>Metazoa</taxon>
        <taxon>Ecdysozoa</taxon>
        <taxon>Arthropoda</taxon>
        <taxon>Chelicerata</taxon>
        <taxon>Arachnida</taxon>
        <taxon>Araneae</taxon>
        <taxon>Araneomorphae</taxon>
        <taxon>Entelegynae</taxon>
        <taxon>Araneoidea</taxon>
        <taxon>Araneidae</taxon>
        <taxon>Larinioides</taxon>
    </lineage>
</organism>
<evidence type="ECO:0000313" key="2">
    <source>
        <dbReference type="Proteomes" id="UP001497382"/>
    </source>
</evidence>
<keyword evidence="2" id="KW-1185">Reference proteome</keyword>
<evidence type="ECO:0000313" key="1">
    <source>
        <dbReference type="EMBL" id="CAL1270252.1"/>
    </source>
</evidence>
<dbReference type="Proteomes" id="UP001497382">
    <property type="component" value="Unassembled WGS sequence"/>
</dbReference>
<gene>
    <name evidence="1" type="ORF">LARSCL_LOCUS5186</name>
</gene>
<protein>
    <submittedName>
        <fullName evidence="1">Uncharacterized protein</fullName>
    </submittedName>
</protein>